<evidence type="ECO:0000256" key="2">
    <source>
        <dbReference type="ARBA" id="ARBA00022603"/>
    </source>
</evidence>
<keyword evidence="2" id="KW-0489">Methyltransferase</keyword>
<dbReference type="Proteomes" id="UP001059597">
    <property type="component" value="Chromosome"/>
</dbReference>
<name>A0ABM7ZY13_STRNI</name>
<evidence type="ECO:0000259" key="6">
    <source>
        <dbReference type="Pfam" id="PF17843"/>
    </source>
</evidence>
<dbReference type="Gene3D" id="3.40.50.150">
    <property type="entry name" value="Vaccinia Virus protein VP39"/>
    <property type="match status" value="1"/>
</dbReference>
<reference evidence="7" key="1">
    <citation type="submission" date="2022-06" db="EMBL/GenBank/DDBJ databases">
        <title>Complete genome sequence of Streptomyces nigrescens HEK616.</title>
        <authorList>
            <person name="Asamizu S."/>
            <person name="Onaka H."/>
        </authorList>
    </citation>
    <scope>NUCLEOTIDE SEQUENCE</scope>
    <source>
        <strain evidence="7">HEK616</strain>
    </source>
</reference>
<evidence type="ECO:0000256" key="3">
    <source>
        <dbReference type="ARBA" id="ARBA00022679"/>
    </source>
</evidence>
<organism evidence="7 8">
    <name type="scientific">Streptomyces nigrescens</name>
    <dbReference type="NCBI Taxonomy" id="1920"/>
    <lineage>
        <taxon>Bacteria</taxon>
        <taxon>Bacillati</taxon>
        <taxon>Actinomycetota</taxon>
        <taxon>Actinomycetes</taxon>
        <taxon>Kitasatosporales</taxon>
        <taxon>Streptomycetaceae</taxon>
        <taxon>Streptomyces</taxon>
    </lineage>
</organism>
<evidence type="ECO:0000313" key="8">
    <source>
        <dbReference type="Proteomes" id="UP001059597"/>
    </source>
</evidence>
<dbReference type="RefSeq" id="WP_261954890.1">
    <property type="nucleotide sequence ID" value="NZ_AP026073.1"/>
</dbReference>
<evidence type="ECO:0000256" key="5">
    <source>
        <dbReference type="ARBA" id="ARBA00023194"/>
    </source>
</evidence>
<sequence length="390" mass="43407">MGRDNLTERLVHAGTAPDAEIDELIEATGLDTVVQALVAEIVFRCERPENVKPVNVALELTHGQKQSRVVLQARRGEPVRVLDDPDPVIWSLLRIRVTDMIRRLYGRTSHRRNGDFHNAFLQEAPSPESMFFELPEIMRSAALATGTVISGCASYQGELGALSLRHDSDKWASFHWYTPHYERHFAPFREEAVRVLEIGIGGYDEEIGGGSLKMWKRYFHRGLIVGLDIFDKTELTEPRLTALKGDQNDPEFLVAMAREHGPFDIIIDDGSHMNEHVHTSFHTLFPLLRDGGVYVIEDLQTSYFPSFGGSSGRQAAPHTSVGLVKGLLDDLHHQEFDQPVQGALSPTQAAVTGVHAYHNVVFIEKGVNGEDGLPAWMNEAAWEALGATDT</sequence>
<keyword evidence="3" id="KW-0808">Transferase</keyword>
<feature type="domain" description="Methyltransferase MycE N-terminal" evidence="6">
    <location>
        <begin position="7"/>
        <end position="111"/>
    </location>
</feature>
<dbReference type="Pfam" id="PF17843">
    <property type="entry name" value="MycE_N"/>
    <property type="match status" value="1"/>
</dbReference>
<dbReference type="SUPFAM" id="SSF53335">
    <property type="entry name" value="S-adenosyl-L-methionine-dependent methyltransferases"/>
    <property type="match status" value="1"/>
</dbReference>
<keyword evidence="4" id="KW-0949">S-adenosyl-L-methionine</keyword>
<keyword evidence="5" id="KW-0045">Antibiotic biosynthesis</keyword>
<keyword evidence="8" id="KW-1185">Reference proteome</keyword>
<accession>A0ABM7ZY13</accession>
<dbReference type="InterPro" id="IPR029063">
    <property type="entry name" value="SAM-dependent_MTases_sf"/>
</dbReference>
<evidence type="ECO:0000256" key="1">
    <source>
        <dbReference type="ARBA" id="ARBA00004792"/>
    </source>
</evidence>
<dbReference type="InterPro" id="IPR040800">
    <property type="entry name" value="MycE_N"/>
</dbReference>
<evidence type="ECO:0000313" key="7">
    <source>
        <dbReference type="EMBL" id="BDM71270.1"/>
    </source>
</evidence>
<protein>
    <recommendedName>
        <fullName evidence="6">Methyltransferase MycE N-terminal domain-containing protein</fullName>
    </recommendedName>
</protein>
<dbReference type="Gene3D" id="3.30.1050.30">
    <property type="match status" value="1"/>
</dbReference>
<gene>
    <name evidence="7" type="ORF">HEK616_47570</name>
</gene>
<evidence type="ECO:0000256" key="4">
    <source>
        <dbReference type="ARBA" id="ARBA00022691"/>
    </source>
</evidence>
<comment type="pathway">
    <text evidence="1">Antibiotic biosynthesis.</text>
</comment>
<proteinExistence type="predicted"/>
<dbReference type="EMBL" id="AP026073">
    <property type="protein sequence ID" value="BDM71270.1"/>
    <property type="molecule type" value="Genomic_DNA"/>
</dbReference>